<organism evidence="1 2">
    <name type="scientific">Acinetobacter rudis</name>
    <dbReference type="NCBI Taxonomy" id="632955"/>
    <lineage>
        <taxon>Bacteria</taxon>
        <taxon>Pseudomonadati</taxon>
        <taxon>Pseudomonadota</taxon>
        <taxon>Gammaproteobacteria</taxon>
        <taxon>Moraxellales</taxon>
        <taxon>Moraxellaceae</taxon>
        <taxon>Acinetobacter</taxon>
    </lineage>
</organism>
<evidence type="ECO:0000313" key="2">
    <source>
        <dbReference type="Proteomes" id="UP001243844"/>
    </source>
</evidence>
<protein>
    <submittedName>
        <fullName evidence="1">Haloacid dehalogenase-like hydrolase</fullName>
    </submittedName>
</protein>
<keyword evidence="1" id="KW-0378">Hydrolase</keyword>
<sequence>MDIVVFDLDGTLLSTDSTKTWLVKQLKSHPLRFIAAVFISPIALPLMKFKKYKSKGASLFLWIATFGLNKNQLEERFTLFSIELKKNATPEIYWFKEGVTTLESHVKANRKIIIATAAPELLASALLQSINVDATVIGTPLQKRAGGWIGGVHCRHEEKLRRLERIGISSQWLATYTDDITEDYPILINSMNPYLINSSNKQKEASHNLKNLHYLEWH</sequence>
<proteinExistence type="predicted"/>
<dbReference type="InterPro" id="IPR036412">
    <property type="entry name" value="HAD-like_sf"/>
</dbReference>
<comment type="caution">
    <text evidence="1">The sequence shown here is derived from an EMBL/GenBank/DDBJ whole genome shotgun (WGS) entry which is preliminary data.</text>
</comment>
<gene>
    <name evidence="1" type="ORF">RFH47_08555</name>
</gene>
<dbReference type="Gene3D" id="3.40.50.1000">
    <property type="entry name" value="HAD superfamily/HAD-like"/>
    <property type="match status" value="1"/>
</dbReference>
<name>A0AAW8J7Q7_9GAMM</name>
<dbReference type="PROSITE" id="PS01228">
    <property type="entry name" value="COF_1"/>
    <property type="match status" value="1"/>
</dbReference>
<evidence type="ECO:0000313" key="1">
    <source>
        <dbReference type="EMBL" id="MDQ8935779.1"/>
    </source>
</evidence>
<dbReference type="GO" id="GO:0016787">
    <property type="term" value="F:hydrolase activity"/>
    <property type="evidence" value="ECO:0007669"/>
    <property type="project" value="UniProtKB-KW"/>
</dbReference>
<accession>A0AAW8J7Q7</accession>
<dbReference type="Pfam" id="PF12710">
    <property type="entry name" value="HAD"/>
    <property type="match status" value="1"/>
</dbReference>
<dbReference type="InterPro" id="IPR023214">
    <property type="entry name" value="HAD_sf"/>
</dbReference>
<dbReference type="Gene3D" id="1.20.1440.100">
    <property type="entry name" value="SG protein - dephosphorylation function"/>
    <property type="match status" value="1"/>
</dbReference>
<dbReference type="SUPFAM" id="SSF56784">
    <property type="entry name" value="HAD-like"/>
    <property type="match status" value="1"/>
</dbReference>
<dbReference type="AlphaFoldDB" id="A0AAW8J7Q7"/>
<dbReference type="EMBL" id="JAVIDL010000013">
    <property type="protein sequence ID" value="MDQ8935779.1"/>
    <property type="molecule type" value="Genomic_DNA"/>
</dbReference>
<reference evidence="1" key="1">
    <citation type="submission" date="2023-08" db="EMBL/GenBank/DDBJ databases">
        <title>Emergence of clinically-relevant ST2 carbapenem-resistant Acinetobacter baumannii strains in hospital sewages in Zhejiang, East of China.</title>
        <authorList>
            <person name="Kaichao C."/>
            <person name="Zhang R."/>
        </authorList>
    </citation>
    <scope>NUCLEOTIDE SEQUENCE</scope>
    <source>
        <strain evidence="1">M-RB-37</strain>
    </source>
</reference>
<dbReference type="Proteomes" id="UP001243844">
    <property type="component" value="Unassembled WGS sequence"/>
</dbReference>